<organism evidence="1">
    <name type="scientific">Arundo donax</name>
    <name type="common">Giant reed</name>
    <name type="synonym">Donax arundinaceus</name>
    <dbReference type="NCBI Taxonomy" id="35708"/>
    <lineage>
        <taxon>Eukaryota</taxon>
        <taxon>Viridiplantae</taxon>
        <taxon>Streptophyta</taxon>
        <taxon>Embryophyta</taxon>
        <taxon>Tracheophyta</taxon>
        <taxon>Spermatophyta</taxon>
        <taxon>Magnoliopsida</taxon>
        <taxon>Liliopsida</taxon>
        <taxon>Poales</taxon>
        <taxon>Poaceae</taxon>
        <taxon>PACMAD clade</taxon>
        <taxon>Arundinoideae</taxon>
        <taxon>Arundineae</taxon>
        <taxon>Arundo</taxon>
    </lineage>
</organism>
<dbReference type="EMBL" id="GBRH01176751">
    <property type="protein sequence ID" value="JAE21145.1"/>
    <property type="molecule type" value="Transcribed_RNA"/>
</dbReference>
<reference evidence="1" key="1">
    <citation type="submission" date="2014-09" db="EMBL/GenBank/DDBJ databases">
        <authorList>
            <person name="Magalhaes I.L.F."/>
            <person name="Oliveira U."/>
            <person name="Santos F.R."/>
            <person name="Vidigal T.H.D.A."/>
            <person name="Brescovit A.D."/>
            <person name="Santos A.J."/>
        </authorList>
    </citation>
    <scope>NUCLEOTIDE SEQUENCE</scope>
    <source>
        <tissue evidence="1">Shoot tissue taken approximately 20 cm above the soil surface</tissue>
    </source>
</reference>
<dbReference type="AlphaFoldDB" id="A0A0A9G7W2"/>
<proteinExistence type="predicted"/>
<evidence type="ECO:0000313" key="1">
    <source>
        <dbReference type="EMBL" id="JAE21145.1"/>
    </source>
</evidence>
<sequence>MTNTLSEADFLIRLEYDMVSQPQATTNVGPSFSIVSRATVTIFLTSASRTADNPTDPPFGTRYDFLPCITGANLVLRKNCLSTWSINLCMEMGRKCSHSLIPPLGLVTR</sequence>
<protein>
    <submittedName>
        <fullName evidence="1">Uncharacterized protein</fullName>
    </submittedName>
</protein>
<accession>A0A0A9G7W2</accession>
<reference evidence="1" key="2">
    <citation type="journal article" date="2015" name="Data Brief">
        <title>Shoot transcriptome of the giant reed, Arundo donax.</title>
        <authorList>
            <person name="Barrero R.A."/>
            <person name="Guerrero F.D."/>
            <person name="Moolhuijzen P."/>
            <person name="Goolsby J.A."/>
            <person name="Tidwell J."/>
            <person name="Bellgard S.E."/>
            <person name="Bellgard M.I."/>
        </authorList>
    </citation>
    <scope>NUCLEOTIDE SEQUENCE</scope>
    <source>
        <tissue evidence="1">Shoot tissue taken approximately 20 cm above the soil surface</tissue>
    </source>
</reference>
<name>A0A0A9G7W2_ARUDO</name>